<reference evidence="1" key="1">
    <citation type="submission" date="2022-06" db="EMBL/GenBank/DDBJ databases">
        <title>De novo draft assembly of the Pseudomonas mercurotoleraris sp. nov., isolated from the plants rhizosphere.</title>
        <authorList>
            <person name="Robas M."/>
            <person name="Gonzalez D."/>
            <person name="Fernandez V.M."/>
            <person name="Luna L."/>
            <person name="Provanza A."/>
            <person name="Jimenez P.A."/>
        </authorList>
    </citation>
    <scope>NUCLEOTIDE SEQUENCE</scope>
    <source>
        <strain evidence="1">SAICEUPSM</strain>
    </source>
</reference>
<evidence type="ECO:0000313" key="1">
    <source>
        <dbReference type="EMBL" id="MCV2220600.1"/>
    </source>
</evidence>
<protein>
    <submittedName>
        <fullName evidence="1">Uncharacterized protein</fullName>
    </submittedName>
</protein>
<dbReference type="Proteomes" id="UP001063475">
    <property type="component" value="Unassembled WGS sequence"/>
</dbReference>
<dbReference type="RefSeq" id="WP_263469677.1">
    <property type="nucleotide sequence ID" value="NZ_JAMSHA010000001.1"/>
</dbReference>
<name>A0ABT2XPH8_9PSED</name>
<gene>
    <name evidence="1" type="ORF">ND528_03355</name>
</gene>
<proteinExistence type="predicted"/>
<sequence>MKENSNSNILTADALTLVLHNQHALGAAIEEITHWISGAGADDVADNAVGALETLDTNAKAITDAITRLRQL</sequence>
<dbReference type="EMBL" id="JAMSHA010000001">
    <property type="protein sequence ID" value="MCV2220600.1"/>
    <property type="molecule type" value="Genomic_DNA"/>
</dbReference>
<organism evidence="1 2">
    <name type="scientific">Pseudomonas mercuritolerans</name>
    <dbReference type="NCBI Taxonomy" id="2951809"/>
    <lineage>
        <taxon>Bacteria</taxon>
        <taxon>Pseudomonadati</taxon>
        <taxon>Pseudomonadota</taxon>
        <taxon>Gammaproteobacteria</taxon>
        <taxon>Pseudomonadales</taxon>
        <taxon>Pseudomonadaceae</taxon>
        <taxon>Pseudomonas</taxon>
    </lineage>
</organism>
<keyword evidence="2" id="KW-1185">Reference proteome</keyword>
<evidence type="ECO:0000313" key="2">
    <source>
        <dbReference type="Proteomes" id="UP001063475"/>
    </source>
</evidence>
<accession>A0ABT2XPH8</accession>
<comment type="caution">
    <text evidence="1">The sequence shown here is derived from an EMBL/GenBank/DDBJ whole genome shotgun (WGS) entry which is preliminary data.</text>
</comment>